<organism evidence="2 3">
    <name type="scientific">Salinibacter ruber (strain M8)</name>
    <dbReference type="NCBI Taxonomy" id="761659"/>
    <lineage>
        <taxon>Bacteria</taxon>
        <taxon>Pseudomonadati</taxon>
        <taxon>Rhodothermota</taxon>
        <taxon>Rhodothermia</taxon>
        <taxon>Rhodothermales</taxon>
        <taxon>Salinibacteraceae</taxon>
        <taxon>Salinibacter</taxon>
    </lineage>
</organism>
<reference evidence="2 3" key="1">
    <citation type="journal article" date="2010" name="ISME J.">
        <title>Fine-scale evolution: genomic, phenotypic and ecological differentiation in two coexisting Salinibacter ruber strains.</title>
        <authorList>
            <person name="Pena A."/>
            <person name="Teeling H."/>
            <person name="Huerta-Cepas J."/>
            <person name="Santos F."/>
            <person name="Yarza P."/>
            <person name="Brito-Echeverria J."/>
            <person name="Lucio M."/>
            <person name="Schmitt-Kopplin P."/>
            <person name="Meseguer I."/>
            <person name="Schenowitz C."/>
            <person name="Dossat C."/>
            <person name="Barbe V."/>
            <person name="Dopazo J."/>
            <person name="Rossello-Mora R."/>
            <person name="Schuler M."/>
            <person name="Glockner F.O."/>
            <person name="Amann R."/>
            <person name="Gabaldon T."/>
            <person name="Anton J."/>
        </authorList>
    </citation>
    <scope>NUCLEOTIDE SEQUENCE [LARGE SCALE GENOMIC DNA]</scope>
    <source>
        <strain evidence="2 3">M8</strain>
    </source>
</reference>
<name>D5HD21_SALRM</name>
<sequence length="97" mass="10556">MNGGVHETMARLLCVPKKKHSGPHQTSQTLFHKARADPLGETARCGQDTNSSYQENAREVERNRRTSRRSPILRAGHSALPALAVARDGATEASVPI</sequence>
<dbReference type="Proteomes" id="UP000000933">
    <property type="component" value="Chromosome"/>
</dbReference>
<dbReference type="HOGENOM" id="CLU_2345026_0_0_10"/>
<evidence type="ECO:0000256" key="1">
    <source>
        <dbReference type="SAM" id="MobiDB-lite"/>
    </source>
</evidence>
<dbReference type="KEGG" id="srm:SRM_03005"/>
<proteinExistence type="predicted"/>
<evidence type="ECO:0000313" key="3">
    <source>
        <dbReference type="Proteomes" id="UP000000933"/>
    </source>
</evidence>
<accession>D5HD21</accession>
<evidence type="ECO:0000313" key="2">
    <source>
        <dbReference type="EMBL" id="CBH25926.1"/>
    </source>
</evidence>
<protein>
    <submittedName>
        <fullName evidence="2">Uncharacterized protein</fullName>
    </submittedName>
</protein>
<dbReference type="EMBL" id="FP565814">
    <property type="protein sequence ID" value="CBH25926.1"/>
    <property type="molecule type" value="Genomic_DNA"/>
</dbReference>
<reference evidence="3" key="2">
    <citation type="submission" date="2010-04" db="EMBL/GenBank/DDBJ databases">
        <title>Genome sequence of Salinibacter ruber M8.</title>
        <authorList>
            <consortium name="Genoscope"/>
        </authorList>
    </citation>
    <scope>NUCLEOTIDE SEQUENCE [LARGE SCALE GENOMIC DNA]</scope>
    <source>
        <strain evidence="3">M8</strain>
    </source>
</reference>
<feature type="region of interest" description="Disordered" evidence="1">
    <location>
        <begin position="42"/>
        <end position="79"/>
    </location>
</feature>
<gene>
    <name evidence="2" type="ordered locus">SRM_03005</name>
</gene>
<dbReference type="AlphaFoldDB" id="D5HD21"/>